<accession>A0A285I3V9</accession>
<protein>
    <submittedName>
        <fullName evidence="2">Lysophospholipase L1</fullName>
    </submittedName>
</protein>
<gene>
    <name evidence="2" type="ORF">SAMN05421748_106189</name>
</gene>
<organism evidence="2 3">
    <name type="scientific">Paractinoplanes atraurantiacus</name>
    <dbReference type="NCBI Taxonomy" id="1036182"/>
    <lineage>
        <taxon>Bacteria</taxon>
        <taxon>Bacillati</taxon>
        <taxon>Actinomycetota</taxon>
        <taxon>Actinomycetes</taxon>
        <taxon>Micromonosporales</taxon>
        <taxon>Micromonosporaceae</taxon>
        <taxon>Paractinoplanes</taxon>
    </lineage>
</organism>
<sequence length="437" mass="45443">MRMRRLLIGVVATSVLSTILTVTYVALGPLRVTPPAPQAAPAAAAPAGPEWSTAWAAAPSSGFRNGPAGHTVRNVVHATVGGPKVRVRLTNRFGTAPLVFGHVTVAISAHAGGRRDGSVDASDGSAAPGTVRDVLFNGIKWVSVPAGADVLSDPVALEVPADTDLLVSVWTPVRAPMATWHVDGRQLSFVSPSAADAAADPTSTPFTSRTTAWFFLTGVDVTGAAGTIVAFGDSITDGSATARGSNHRWPDLLAARLAAGPEPDYGVANLGIGGNRLLLDAEYPYTKIDSKAGHSGQSRFADDVLEQSGARTVIILFGINDIMQQPRQGDPAQIRAGLAHLAARSKAQGLKVVVGTLTPFQGWGPWSPALDQVRNQVNDWIRAGGGGAFDAVADFDQAVRDPADPRKLRAVFDGGDHLHPNDAGMQAMANAIPLDKL</sequence>
<evidence type="ECO:0000313" key="3">
    <source>
        <dbReference type="Proteomes" id="UP000219612"/>
    </source>
</evidence>
<feature type="domain" description="SGNH hydrolase-type esterase" evidence="1">
    <location>
        <begin position="230"/>
        <end position="427"/>
    </location>
</feature>
<dbReference type="Proteomes" id="UP000219612">
    <property type="component" value="Unassembled WGS sequence"/>
</dbReference>
<dbReference type="EMBL" id="OBDY01000006">
    <property type="protein sequence ID" value="SNY41631.1"/>
    <property type="molecule type" value="Genomic_DNA"/>
</dbReference>
<evidence type="ECO:0000313" key="2">
    <source>
        <dbReference type="EMBL" id="SNY41631.1"/>
    </source>
</evidence>
<dbReference type="Pfam" id="PF13472">
    <property type="entry name" value="Lipase_GDSL_2"/>
    <property type="match status" value="1"/>
</dbReference>
<dbReference type="PANTHER" id="PTHR43784">
    <property type="entry name" value="GDSL-LIKE LIPASE/ACYLHYDROLASE, PUTATIVE (AFU_ORTHOLOGUE AFUA_2G00820)-RELATED"/>
    <property type="match status" value="1"/>
</dbReference>
<dbReference type="SUPFAM" id="SSF52266">
    <property type="entry name" value="SGNH hydrolase"/>
    <property type="match status" value="1"/>
</dbReference>
<evidence type="ECO:0000259" key="1">
    <source>
        <dbReference type="Pfam" id="PF13472"/>
    </source>
</evidence>
<name>A0A285I3V9_9ACTN</name>
<dbReference type="InterPro" id="IPR013830">
    <property type="entry name" value="SGNH_hydro"/>
</dbReference>
<keyword evidence="3" id="KW-1185">Reference proteome</keyword>
<dbReference type="AlphaFoldDB" id="A0A285I3V9"/>
<proteinExistence type="predicted"/>
<dbReference type="PANTHER" id="PTHR43784:SF2">
    <property type="entry name" value="GDSL-LIKE LIPASE_ACYLHYDROLASE, PUTATIVE (AFU_ORTHOLOGUE AFUA_2G00820)-RELATED"/>
    <property type="match status" value="1"/>
</dbReference>
<reference evidence="2 3" key="1">
    <citation type="submission" date="2017-09" db="EMBL/GenBank/DDBJ databases">
        <authorList>
            <person name="Ehlers B."/>
            <person name="Leendertz F.H."/>
        </authorList>
    </citation>
    <scope>NUCLEOTIDE SEQUENCE [LARGE SCALE GENOMIC DNA]</scope>
    <source>
        <strain evidence="2 3">CGMCC 4.6857</strain>
    </source>
</reference>
<dbReference type="CDD" id="cd01830">
    <property type="entry name" value="XynE_like"/>
    <property type="match status" value="1"/>
</dbReference>
<dbReference type="Gene3D" id="3.40.50.1110">
    <property type="entry name" value="SGNH hydrolase"/>
    <property type="match status" value="1"/>
</dbReference>
<dbReference type="InterPro" id="IPR053140">
    <property type="entry name" value="GDSL_Rv0518-like"/>
</dbReference>
<dbReference type="InterPro" id="IPR036514">
    <property type="entry name" value="SGNH_hydro_sf"/>
</dbReference>